<sequence length="247" mass="27455">MQAVLYISHGSRVKESVAEADAFLRCCMKGIASPIQQICYLELVQPDIHKGIDTCVRLGATQVIVQPLLLLSAGHAKRDIPREIRRAQARYPQITFKMGLPFGVDERIVDVLVKRLTESNVLIGPKDVVLLVGRGSSDPEIAESFALICRMMKLRGFQNIAVCYLAATKPTLQDALMQFHARLPKGRLFLLPYLLFPGLLKRIIDKAINDIGGGSNLVLCQSLGFHPILCQLLRNKVQGMIEDDSFF</sequence>
<name>A0ABS2QBF7_9BACL</name>
<comment type="caution">
    <text evidence="3">The sequence shown here is derived from an EMBL/GenBank/DDBJ whole genome shotgun (WGS) entry which is preliminary data.</text>
</comment>
<dbReference type="InterPro" id="IPR050963">
    <property type="entry name" value="Sirohydro_Cobaltochel/CbiX"/>
</dbReference>
<evidence type="ECO:0000256" key="2">
    <source>
        <dbReference type="ARBA" id="ARBA00023239"/>
    </source>
</evidence>
<organism evidence="3 4">
    <name type="scientific">Sporolactobacillus spathodeae</name>
    <dbReference type="NCBI Taxonomy" id="1465502"/>
    <lineage>
        <taxon>Bacteria</taxon>
        <taxon>Bacillati</taxon>
        <taxon>Bacillota</taxon>
        <taxon>Bacilli</taxon>
        <taxon>Bacillales</taxon>
        <taxon>Sporolactobacillaceae</taxon>
        <taxon>Sporolactobacillus</taxon>
    </lineage>
</organism>
<dbReference type="CDD" id="cd03416">
    <property type="entry name" value="CbiX_SirB_N"/>
    <property type="match status" value="1"/>
</dbReference>
<accession>A0ABS2QBF7</accession>
<proteinExistence type="predicted"/>
<dbReference type="Gene3D" id="3.40.50.1400">
    <property type="match status" value="2"/>
</dbReference>
<dbReference type="PANTHER" id="PTHR33542">
    <property type="entry name" value="SIROHYDROCHLORIN FERROCHELATASE, CHLOROPLASTIC"/>
    <property type="match status" value="1"/>
</dbReference>
<dbReference type="GO" id="GO:0051266">
    <property type="term" value="F:sirohydrochlorin ferrochelatase activity"/>
    <property type="evidence" value="ECO:0007669"/>
    <property type="project" value="UniProtKB-EC"/>
</dbReference>
<dbReference type="Proteomes" id="UP000823201">
    <property type="component" value="Unassembled WGS sequence"/>
</dbReference>
<gene>
    <name evidence="3" type="ORF">JOC27_002202</name>
</gene>
<dbReference type="EMBL" id="JAFBEV010000022">
    <property type="protein sequence ID" value="MBM7658740.1"/>
    <property type="molecule type" value="Genomic_DNA"/>
</dbReference>
<keyword evidence="4" id="KW-1185">Reference proteome</keyword>
<keyword evidence="1" id="KW-0479">Metal-binding</keyword>
<dbReference type="InterPro" id="IPR002762">
    <property type="entry name" value="CbiX-like"/>
</dbReference>
<dbReference type="EC" id="4.99.1.4" evidence="3"/>
<protein>
    <submittedName>
        <fullName evidence="3">Sirohydrochlorin ferrochelatase</fullName>
        <ecNumber evidence="3">4.99.1.4</ecNumber>
    </submittedName>
</protein>
<dbReference type="PANTHER" id="PTHR33542:SF3">
    <property type="entry name" value="SIROHYDROCHLORIN FERROCHELATASE, CHLOROPLASTIC"/>
    <property type="match status" value="1"/>
</dbReference>
<evidence type="ECO:0000256" key="1">
    <source>
        <dbReference type="ARBA" id="ARBA00022723"/>
    </source>
</evidence>
<evidence type="ECO:0000313" key="4">
    <source>
        <dbReference type="Proteomes" id="UP000823201"/>
    </source>
</evidence>
<dbReference type="Pfam" id="PF01903">
    <property type="entry name" value="CbiX"/>
    <property type="match status" value="2"/>
</dbReference>
<keyword evidence="2 3" id="KW-0456">Lyase</keyword>
<dbReference type="RefSeq" id="WP_205007295.1">
    <property type="nucleotide sequence ID" value="NZ_CBCRXA010000007.1"/>
</dbReference>
<dbReference type="SUPFAM" id="SSF53800">
    <property type="entry name" value="Chelatase"/>
    <property type="match status" value="1"/>
</dbReference>
<evidence type="ECO:0000313" key="3">
    <source>
        <dbReference type="EMBL" id="MBM7658740.1"/>
    </source>
</evidence>
<reference evidence="3 4" key="1">
    <citation type="submission" date="2021-01" db="EMBL/GenBank/DDBJ databases">
        <title>Genomic Encyclopedia of Type Strains, Phase IV (KMG-IV): sequencing the most valuable type-strain genomes for metagenomic binning, comparative biology and taxonomic classification.</title>
        <authorList>
            <person name="Goeker M."/>
        </authorList>
    </citation>
    <scope>NUCLEOTIDE SEQUENCE [LARGE SCALE GENOMIC DNA]</scope>
    <source>
        <strain evidence="3 4">DSM 100968</strain>
    </source>
</reference>